<dbReference type="EMBL" id="LAZR01000518">
    <property type="protein sequence ID" value="KKN65694.1"/>
    <property type="molecule type" value="Genomic_DNA"/>
</dbReference>
<organism evidence="1">
    <name type="scientific">marine sediment metagenome</name>
    <dbReference type="NCBI Taxonomy" id="412755"/>
    <lineage>
        <taxon>unclassified sequences</taxon>
        <taxon>metagenomes</taxon>
        <taxon>ecological metagenomes</taxon>
    </lineage>
</organism>
<protein>
    <submittedName>
        <fullName evidence="1">Uncharacterized protein</fullName>
    </submittedName>
</protein>
<reference evidence="1" key="1">
    <citation type="journal article" date="2015" name="Nature">
        <title>Complex archaea that bridge the gap between prokaryotes and eukaryotes.</title>
        <authorList>
            <person name="Spang A."/>
            <person name="Saw J.H."/>
            <person name="Jorgensen S.L."/>
            <person name="Zaremba-Niedzwiedzka K."/>
            <person name="Martijn J."/>
            <person name="Lind A.E."/>
            <person name="van Eijk R."/>
            <person name="Schleper C."/>
            <person name="Guy L."/>
            <person name="Ettema T.J."/>
        </authorList>
    </citation>
    <scope>NUCLEOTIDE SEQUENCE</scope>
</reference>
<evidence type="ECO:0000313" key="1">
    <source>
        <dbReference type="EMBL" id="KKN65694.1"/>
    </source>
</evidence>
<proteinExistence type="predicted"/>
<gene>
    <name evidence="1" type="ORF">LCGC14_0479190</name>
</gene>
<name>A0A0F9SF85_9ZZZZ</name>
<accession>A0A0F9SF85</accession>
<dbReference type="AlphaFoldDB" id="A0A0F9SF85"/>
<sequence length="125" mass="14915">MSMALTVEYRLLEPPNNHSIVISTEGYLPRHTKKKYEIRVAIKNLTTGKEFITDVDVLFKFNDRPISELFPWEIAIVKKWFIFCEELRDNTKRTGLHPVPTIDCVKSFCTQFDHEYYLYERPRSR</sequence>
<comment type="caution">
    <text evidence="1">The sequence shown here is derived from an EMBL/GenBank/DDBJ whole genome shotgun (WGS) entry which is preliminary data.</text>
</comment>